<gene>
    <name evidence="2" type="ORF">CROQUDRAFT_92975</name>
</gene>
<feature type="compositionally biased region" description="Polar residues" evidence="1">
    <location>
        <begin position="122"/>
        <end position="138"/>
    </location>
</feature>
<feature type="region of interest" description="Disordered" evidence="1">
    <location>
        <begin position="106"/>
        <end position="148"/>
    </location>
</feature>
<dbReference type="AlphaFoldDB" id="A0A9P6NLA2"/>
<feature type="region of interest" description="Disordered" evidence="1">
    <location>
        <begin position="1"/>
        <end position="46"/>
    </location>
</feature>
<evidence type="ECO:0000313" key="2">
    <source>
        <dbReference type="EMBL" id="KAG0146209.1"/>
    </source>
</evidence>
<reference evidence="2" key="1">
    <citation type="submission" date="2013-11" db="EMBL/GenBank/DDBJ databases">
        <title>Genome sequence of the fusiform rust pathogen reveals effectors for host alternation and coevolution with pine.</title>
        <authorList>
            <consortium name="DOE Joint Genome Institute"/>
            <person name="Smith K."/>
            <person name="Pendleton A."/>
            <person name="Kubisiak T."/>
            <person name="Anderson C."/>
            <person name="Salamov A."/>
            <person name="Aerts A."/>
            <person name="Riley R."/>
            <person name="Clum A."/>
            <person name="Lindquist E."/>
            <person name="Ence D."/>
            <person name="Campbell M."/>
            <person name="Kronenberg Z."/>
            <person name="Feau N."/>
            <person name="Dhillon B."/>
            <person name="Hamelin R."/>
            <person name="Burleigh J."/>
            <person name="Smith J."/>
            <person name="Yandell M."/>
            <person name="Nelson C."/>
            <person name="Grigoriev I."/>
            <person name="Davis J."/>
        </authorList>
    </citation>
    <scope>NUCLEOTIDE SEQUENCE</scope>
    <source>
        <strain evidence="2">G11</strain>
    </source>
</reference>
<name>A0A9P6NLA2_9BASI</name>
<accession>A0A9P6NLA2</accession>
<dbReference type="Proteomes" id="UP000886653">
    <property type="component" value="Unassembled WGS sequence"/>
</dbReference>
<evidence type="ECO:0000313" key="3">
    <source>
        <dbReference type="Proteomes" id="UP000886653"/>
    </source>
</evidence>
<evidence type="ECO:0000256" key="1">
    <source>
        <dbReference type="SAM" id="MobiDB-lite"/>
    </source>
</evidence>
<dbReference type="EMBL" id="MU167264">
    <property type="protein sequence ID" value="KAG0146209.1"/>
    <property type="molecule type" value="Genomic_DNA"/>
</dbReference>
<sequence length="638" mass="73134">MEKLRPISGKGLWEFPVSRSSDDSGEVPSSFGRPEGPPKTVRKSSEDCTEVLQRLRGLKVLCSFSGDPCEELTPKLRKRLATEGDLVVVIPNSQRKDLEIDLNKPALPEEEGGSHSEVPGTSEAQNQDLSGSAHTQESSIKKKGRKRKTVGMGMYNKGLEISDSSVTPTKSQNVDLIPPKKQTKLLGDFFILEGRLAMGQAGEIFDDLEDYFERIKNAWIIRSSRKRFRNGDLVEAVIPRAFEKILCYLVLGYLGGLKVMYYGSNTKMSAKLLMQEGSKYLKYFTANWSSVTLESIEIQGDKIRATSKTEWSDPMTILTHLFHQENRRPYVSHTLILYMLGKWPDWASRHELVLPISHDSYSFQKTCINVCFQKIGLILSRNPRDLGKIYKPSVDSRNPVIQLRPLKVESNKSRRIYASEGFFKFLKEVGEDYGRKLDKLDLQMKSFFEKLKKTLVAQHLEQNNYPQGLRNLDEIVEARKYWVMISIAIQRFEDIAPAFVGVLALLNQDPKVTSGLENLLLHGCRFFQEYFSQFQNLNMKEEALHGIYNSDREKFRGYLEFQSPRRTMQLFMAPEKLYSELSFACYLAKLWYDSLFYKPFDQTSALAFTVMPLDEQKLQTLYQESLLAATSQRKKPHS</sequence>
<protein>
    <submittedName>
        <fullName evidence="2">Uncharacterized protein</fullName>
    </submittedName>
</protein>
<keyword evidence="3" id="KW-1185">Reference proteome</keyword>
<organism evidence="2 3">
    <name type="scientific">Cronartium quercuum f. sp. fusiforme G11</name>
    <dbReference type="NCBI Taxonomy" id="708437"/>
    <lineage>
        <taxon>Eukaryota</taxon>
        <taxon>Fungi</taxon>
        <taxon>Dikarya</taxon>
        <taxon>Basidiomycota</taxon>
        <taxon>Pucciniomycotina</taxon>
        <taxon>Pucciniomycetes</taxon>
        <taxon>Pucciniales</taxon>
        <taxon>Coleosporiaceae</taxon>
        <taxon>Cronartium</taxon>
    </lineage>
</organism>
<comment type="caution">
    <text evidence="2">The sequence shown here is derived from an EMBL/GenBank/DDBJ whole genome shotgun (WGS) entry which is preliminary data.</text>
</comment>
<proteinExistence type="predicted"/>